<feature type="region of interest" description="Disordered" evidence="1">
    <location>
        <begin position="133"/>
        <end position="153"/>
    </location>
</feature>
<protein>
    <submittedName>
        <fullName evidence="2">Reverse transcriptase domain-containing protein</fullName>
    </submittedName>
</protein>
<sequence>MEPGFLSQKGSGGGRGVKEKNGVAPSIKEKIGVIPSVKDGVTPTITVVSRTILVQRSRKAMNFYTLLTPGETVLMWLFQWSLLELLLNGWCPKNIDSDMVKNMKNPSQAPKGVSIGPKVGFKPTKQVFRQVSKKNNVNTSSNKKKDAEPTIKVSNSNPFNVLNSVKNDVNLGTNGGTFSLASQKVNSSGSSFWNVESSSPSTTLIFEKIDKMERLIIDGKLTLLDDEGKPLKKVDSLGDYDRFMEESNSLNMREGIADKTIDALPSSSHGKGTLFGVESNLNFDSTSKAVGGVHGISATKINMPCVPGRINVTKIFGVQLKTLEDINKLTKGIELDKPSSYVDAVGGSKSEPSKSKTNFCSLFLENLCEGANFSIPRKVVEMVFSEDGLSIIASQIGKPVMLDSYTSSKMALEPSDLGISYEIEIASRQLVEIDKVIQGCKLEIEGYVFDINLIPFGSGSFDVIIGMDWQSDHKAEIICHEKVEDQKLGEIVIVRNFPKVILDDLSGLPPIQEIKFQIELIPGAILVVKSPHRLAPSEMEEFSGQLKELQDKGFIRPSSSP</sequence>
<dbReference type="InterPro" id="IPR043502">
    <property type="entry name" value="DNA/RNA_pol_sf"/>
</dbReference>
<dbReference type="PANTHER" id="PTHR15503:SF45">
    <property type="entry name" value="RNA-DIRECTED DNA POLYMERASE HOMOLOG"/>
    <property type="match status" value="1"/>
</dbReference>
<evidence type="ECO:0000313" key="2">
    <source>
        <dbReference type="EMBL" id="GJS93426.1"/>
    </source>
</evidence>
<dbReference type="Pfam" id="PF08284">
    <property type="entry name" value="RVP_2"/>
    <property type="match status" value="1"/>
</dbReference>
<keyword evidence="3" id="KW-1185">Reference proteome</keyword>
<dbReference type="Gene3D" id="2.40.70.10">
    <property type="entry name" value="Acid Proteases"/>
    <property type="match status" value="1"/>
</dbReference>
<organism evidence="2 3">
    <name type="scientific">Tanacetum coccineum</name>
    <dbReference type="NCBI Taxonomy" id="301880"/>
    <lineage>
        <taxon>Eukaryota</taxon>
        <taxon>Viridiplantae</taxon>
        <taxon>Streptophyta</taxon>
        <taxon>Embryophyta</taxon>
        <taxon>Tracheophyta</taxon>
        <taxon>Spermatophyta</taxon>
        <taxon>Magnoliopsida</taxon>
        <taxon>eudicotyledons</taxon>
        <taxon>Gunneridae</taxon>
        <taxon>Pentapetalae</taxon>
        <taxon>asterids</taxon>
        <taxon>campanulids</taxon>
        <taxon>Asterales</taxon>
        <taxon>Asteraceae</taxon>
        <taxon>Asteroideae</taxon>
        <taxon>Anthemideae</taxon>
        <taxon>Anthemidinae</taxon>
        <taxon>Tanacetum</taxon>
    </lineage>
</organism>
<dbReference type="Proteomes" id="UP001151760">
    <property type="component" value="Unassembled WGS sequence"/>
</dbReference>
<dbReference type="SUPFAM" id="SSF56672">
    <property type="entry name" value="DNA/RNA polymerases"/>
    <property type="match status" value="1"/>
</dbReference>
<gene>
    <name evidence="2" type="ORF">Tco_0800394</name>
</gene>
<comment type="caution">
    <text evidence="2">The sequence shown here is derived from an EMBL/GenBank/DDBJ whole genome shotgun (WGS) entry which is preliminary data.</text>
</comment>
<evidence type="ECO:0000313" key="3">
    <source>
        <dbReference type="Proteomes" id="UP001151760"/>
    </source>
</evidence>
<feature type="region of interest" description="Disordered" evidence="1">
    <location>
        <begin position="1"/>
        <end position="21"/>
    </location>
</feature>
<reference evidence="2" key="2">
    <citation type="submission" date="2022-01" db="EMBL/GenBank/DDBJ databases">
        <authorList>
            <person name="Yamashiro T."/>
            <person name="Shiraishi A."/>
            <person name="Satake H."/>
            <person name="Nakayama K."/>
        </authorList>
    </citation>
    <scope>NUCLEOTIDE SEQUENCE</scope>
</reference>
<dbReference type="InterPro" id="IPR032567">
    <property type="entry name" value="RTL1-rel"/>
</dbReference>
<keyword evidence="2" id="KW-0808">Transferase</keyword>
<keyword evidence="2" id="KW-0548">Nucleotidyltransferase</keyword>
<evidence type="ECO:0000256" key="1">
    <source>
        <dbReference type="SAM" id="MobiDB-lite"/>
    </source>
</evidence>
<dbReference type="GO" id="GO:0003964">
    <property type="term" value="F:RNA-directed DNA polymerase activity"/>
    <property type="evidence" value="ECO:0007669"/>
    <property type="project" value="UniProtKB-KW"/>
</dbReference>
<dbReference type="InterPro" id="IPR021109">
    <property type="entry name" value="Peptidase_aspartic_dom_sf"/>
</dbReference>
<dbReference type="Gene3D" id="3.10.10.10">
    <property type="entry name" value="HIV Type 1 Reverse Transcriptase, subunit A, domain 1"/>
    <property type="match status" value="1"/>
</dbReference>
<dbReference type="EMBL" id="BQNB010011656">
    <property type="protein sequence ID" value="GJS93426.1"/>
    <property type="molecule type" value="Genomic_DNA"/>
</dbReference>
<dbReference type="PANTHER" id="PTHR15503">
    <property type="entry name" value="LDOC1 RELATED"/>
    <property type="match status" value="1"/>
</dbReference>
<accession>A0ABQ4ZVX6</accession>
<name>A0ABQ4ZVX6_9ASTR</name>
<reference evidence="2" key="1">
    <citation type="journal article" date="2022" name="Int. J. Mol. Sci.">
        <title>Draft Genome of Tanacetum Coccineum: Genomic Comparison of Closely Related Tanacetum-Family Plants.</title>
        <authorList>
            <person name="Yamashiro T."/>
            <person name="Shiraishi A."/>
            <person name="Nakayama K."/>
            <person name="Satake H."/>
        </authorList>
    </citation>
    <scope>NUCLEOTIDE SEQUENCE</scope>
</reference>
<keyword evidence="2" id="KW-0695">RNA-directed DNA polymerase</keyword>
<proteinExistence type="predicted"/>